<dbReference type="GeneID" id="106809309"/>
<accession>A0ABM1E6L4</accession>
<reference evidence="3" key="1">
    <citation type="submission" date="2025-08" db="UniProtKB">
        <authorList>
            <consortium name="RefSeq"/>
        </authorList>
    </citation>
    <scope>IDENTIFICATION</scope>
</reference>
<evidence type="ECO:0000313" key="3">
    <source>
        <dbReference type="RefSeq" id="XP_014667835.1"/>
    </source>
</evidence>
<dbReference type="InterPro" id="IPR013783">
    <property type="entry name" value="Ig-like_fold"/>
</dbReference>
<feature type="domain" description="Ig-like" evidence="1">
    <location>
        <begin position="1"/>
        <end position="81"/>
    </location>
</feature>
<evidence type="ECO:0000313" key="2">
    <source>
        <dbReference type="Proteomes" id="UP000695022"/>
    </source>
</evidence>
<name>A0ABM1E6L4_PRICU</name>
<dbReference type="InterPro" id="IPR007110">
    <property type="entry name" value="Ig-like_dom"/>
</dbReference>
<dbReference type="SUPFAM" id="SSF48726">
    <property type="entry name" value="Immunoglobulin"/>
    <property type="match status" value="1"/>
</dbReference>
<keyword evidence="2" id="KW-1185">Reference proteome</keyword>
<organism evidence="2 3">
    <name type="scientific">Priapulus caudatus</name>
    <name type="common">Priapulid worm</name>
    <dbReference type="NCBI Taxonomy" id="37621"/>
    <lineage>
        <taxon>Eukaryota</taxon>
        <taxon>Metazoa</taxon>
        <taxon>Ecdysozoa</taxon>
        <taxon>Scalidophora</taxon>
        <taxon>Priapulida</taxon>
        <taxon>Priapulimorpha</taxon>
        <taxon>Priapulimorphida</taxon>
        <taxon>Priapulidae</taxon>
        <taxon>Priapulus</taxon>
    </lineage>
</organism>
<proteinExistence type="predicted"/>
<dbReference type="Proteomes" id="UP000695022">
    <property type="component" value="Unplaced"/>
</dbReference>
<dbReference type="Gene3D" id="2.60.40.10">
    <property type="entry name" value="Immunoglobulins"/>
    <property type="match status" value="1"/>
</dbReference>
<dbReference type="RefSeq" id="XP_014667835.1">
    <property type="nucleotide sequence ID" value="XM_014812349.1"/>
</dbReference>
<protein>
    <submittedName>
        <fullName evidence="3">Semaphorin-2A-like</fullName>
    </submittedName>
</protein>
<evidence type="ECO:0000259" key="1">
    <source>
        <dbReference type="PROSITE" id="PS50835"/>
    </source>
</evidence>
<dbReference type="InterPro" id="IPR036179">
    <property type="entry name" value="Ig-like_dom_sf"/>
</dbReference>
<gene>
    <name evidence="3" type="primary">LOC106809309</name>
</gene>
<dbReference type="PROSITE" id="PS50835">
    <property type="entry name" value="IG_LIKE"/>
    <property type="match status" value="1"/>
</dbReference>
<sequence length="125" mass="14015">MVAVPGQTLHLRCPVTSRDSLQPALDVSWYHDDKLITYDDLNLLTTAGGLVLVTVTHLQRAGVYRCELSGQTVASYAVLVNNDICKVPVTESQYQAKYSDWCQEFETYRSNLASWAKLRKTCGSR</sequence>